<evidence type="ECO:0000313" key="1">
    <source>
        <dbReference type="EMBL" id="MCE3051081.1"/>
    </source>
</evidence>
<comment type="caution">
    <text evidence="1">The sequence shown here is derived from an EMBL/GenBank/DDBJ whole genome shotgun (WGS) entry which is preliminary data.</text>
</comment>
<sequence>MTGRPDNIGVIIKDVLRRTRVNKGKRFSFGTLLTRFLREQQIDVEVVDYRPRYNLKELNLMKTKDSEDIYGPVLSNNEHNARIDNVLNHLYSMKMLQLRIVGLGFEEPFDDDDAIDEEQARVVSYLESDDDGDDSDMGELLFPL</sequence>
<name>A0ABS8WJT6_DATST</name>
<accession>A0ABS8WJT6</accession>
<gene>
    <name evidence="1" type="ORF">HAX54_048874</name>
</gene>
<protein>
    <submittedName>
        <fullName evidence="1">Uncharacterized protein</fullName>
    </submittedName>
</protein>
<proteinExistence type="predicted"/>
<dbReference type="Proteomes" id="UP000823775">
    <property type="component" value="Unassembled WGS sequence"/>
</dbReference>
<organism evidence="1 2">
    <name type="scientific">Datura stramonium</name>
    <name type="common">Jimsonweed</name>
    <name type="synonym">Common thornapple</name>
    <dbReference type="NCBI Taxonomy" id="4076"/>
    <lineage>
        <taxon>Eukaryota</taxon>
        <taxon>Viridiplantae</taxon>
        <taxon>Streptophyta</taxon>
        <taxon>Embryophyta</taxon>
        <taxon>Tracheophyta</taxon>
        <taxon>Spermatophyta</taxon>
        <taxon>Magnoliopsida</taxon>
        <taxon>eudicotyledons</taxon>
        <taxon>Gunneridae</taxon>
        <taxon>Pentapetalae</taxon>
        <taxon>asterids</taxon>
        <taxon>lamiids</taxon>
        <taxon>Solanales</taxon>
        <taxon>Solanaceae</taxon>
        <taxon>Solanoideae</taxon>
        <taxon>Datureae</taxon>
        <taxon>Datura</taxon>
    </lineage>
</organism>
<keyword evidence="2" id="KW-1185">Reference proteome</keyword>
<reference evidence="1 2" key="1">
    <citation type="journal article" date="2021" name="BMC Genomics">
        <title>Datura genome reveals duplications of psychoactive alkaloid biosynthetic genes and high mutation rate following tissue culture.</title>
        <authorList>
            <person name="Rajewski A."/>
            <person name="Carter-House D."/>
            <person name="Stajich J."/>
            <person name="Litt A."/>
        </authorList>
    </citation>
    <scope>NUCLEOTIDE SEQUENCE [LARGE SCALE GENOMIC DNA]</scope>
    <source>
        <strain evidence="1">AR-01</strain>
    </source>
</reference>
<evidence type="ECO:0000313" key="2">
    <source>
        <dbReference type="Proteomes" id="UP000823775"/>
    </source>
</evidence>
<dbReference type="EMBL" id="JACEIK010008146">
    <property type="protein sequence ID" value="MCE3051081.1"/>
    <property type="molecule type" value="Genomic_DNA"/>
</dbReference>